<evidence type="ECO:0000313" key="3">
    <source>
        <dbReference type="Proteomes" id="UP001058980"/>
    </source>
</evidence>
<dbReference type="EMBL" id="CP102779">
    <property type="protein sequence ID" value="UVA77119.1"/>
    <property type="molecule type" value="Genomic_DNA"/>
</dbReference>
<dbReference type="PANTHER" id="PTHR33375">
    <property type="entry name" value="CHROMOSOME-PARTITIONING PROTEIN PARB-RELATED"/>
    <property type="match status" value="1"/>
</dbReference>
<evidence type="ECO:0008006" key="4">
    <source>
        <dbReference type="Google" id="ProtNLM"/>
    </source>
</evidence>
<geneLocation type="plasmid" evidence="2 3">
    <name>unnamed</name>
</geneLocation>
<feature type="region of interest" description="Disordered" evidence="1">
    <location>
        <begin position="634"/>
        <end position="690"/>
    </location>
</feature>
<name>A0ABY5Q912_9BURK</name>
<evidence type="ECO:0000256" key="1">
    <source>
        <dbReference type="SAM" id="MobiDB-lite"/>
    </source>
</evidence>
<feature type="compositionally biased region" description="Low complexity" evidence="1">
    <location>
        <begin position="636"/>
        <end position="664"/>
    </location>
</feature>
<proteinExistence type="predicted"/>
<dbReference type="InterPro" id="IPR050336">
    <property type="entry name" value="Chromosome_partition/occlusion"/>
</dbReference>
<protein>
    <recommendedName>
        <fullName evidence="4">Chromosome partitioning protein ParB</fullName>
    </recommendedName>
</protein>
<dbReference type="SUPFAM" id="SSF109709">
    <property type="entry name" value="KorB DNA-binding domain-like"/>
    <property type="match status" value="1"/>
</dbReference>
<sequence>MKAVKASETINVPFKLLVDSEDNVNKDEVITPEIEKEYGETILANNGLLQNLVVTFENGVYPVVGGRKRRAGLAWLVAQGIAPFDEDYPVPVMVVAKADAKLASLAENVSRRLMHPAKLFRGIKELADEGRTFAFIAKTFNTSIAKVKGMLKLTAVSPKLFDLFENDKITVEEMQVLILADTHAEQEEAFEAFRGYWNRRPDQLRNLIVKQERNVQTDPHVKFVTLQAYEEAGGLVRRDLFADQDAGYILDSNLLHQLERKKLESVVADVKAEGWQWVEISVTGDEARQLERIAHVDRAPTDEETAYIDALVADATAAEDACNKAAEDDEIDGETYEALEARRDDLRDRIARAKAALRTYAPELVAMTGAFVGVGRDGELHIERGLVRREDRVAVAKQRGDDSEVKRLTKEATATERATQKGPHSDALTRRLSAHHSIALQAEVAANPEAAFVIALEKLAGGHFFRGASESVLNMSVTEQRHQLERDASDLKETAAAKALEATEQQWKAKLPSSRKELMNALFQLSLDDRMALFAFLTAVGINGVVQSEKHASRLEGVADVVGVDMTKWWKATSTTYLSYVSLAQIGEVLKEAVSKEAAAEVVTMKKRDAVKHAEKLLANTGWLPKMMRRKVVVEPAKSAKPTAAQKKATAAPKAPTKAAPSKTPAKKVAKANDGKTAKPRKPAAKTTSR</sequence>
<accession>A0ABY5Q912</accession>
<keyword evidence="3" id="KW-1185">Reference proteome</keyword>
<dbReference type="RefSeq" id="WP_257957788.1">
    <property type="nucleotide sequence ID" value="NZ_CP102779.1"/>
</dbReference>
<dbReference type="CDD" id="cd16406">
    <property type="entry name" value="ParB_N_like"/>
    <property type="match status" value="1"/>
</dbReference>
<reference evidence="2" key="1">
    <citation type="submission" date="2022-08" db="EMBL/GenBank/DDBJ databases">
        <title>Multi-unit outbreak of Pandoraea commovens among non-cystic fibrosis intensive care patients from 2019 to 2021 in Berlin, Germany.</title>
        <authorList>
            <person name="Menzel P."/>
        </authorList>
    </citation>
    <scope>NUCLEOTIDE SEQUENCE</scope>
    <source>
        <strain evidence="2">LB-19-202-79</strain>
        <plasmid evidence="2">unnamed</plasmid>
    </source>
</reference>
<dbReference type="Gene3D" id="1.10.10.2830">
    <property type="match status" value="1"/>
</dbReference>
<organism evidence="2 3">
    <name type="scientific">Pandoraea commovens</name>
    <dbReference type="NCBI Taxonomy" id="2508289"/>
    <lineage>
        <taxon>Bacteria</taxon>
        <taxon>Pseudomonadati</taxon>
        <taxon>Pseudomonadota</taxon>
        <taxon>Betaproteobacteria</taxon>
        <taxon>Burkholderiales</taxon>
        <taxon>Burkholderiaceae</taxon>
        <taxon>Pandoraea</taxon>
    </lineage>
</organism>
<feature type="compositionally biased region" description="Basic residues" evidence="1">
    <location>
        <begin position="678"/>
        <end position="690"/>
    </location>
</feature>
<dbReference type="Proteomes" id="UP001058980">
    <property type="component" value="Plasmid unnamed"/>
</dbReference>
<dbReference type="PANTHER" id="PTHR33375:SF7">
    <property type="entry name" value="CHROMOSOME 2-PARTITIONING PROTEIN PARB-RELATED"/>
    <property type="match status" value="1"/>
</dbReference>
<keyword evidence="2" id="KW-0614">Plasmid</keyword>
<gene>
    <name evidence="2" type="ORF">NTU39_00240</name>
</gene>
<evidence type="ECO:0000313" key="2">
    <source>
        <dbReference type="EMBL" id="UVA77119.1"/>
    </source>
</evidence>